<gene>
    <name evidence="2" type="ORF">KC207_16000</name>
</gene>
<evidence type="ECO:0000259" key="1">
    <source>
        <dbReference type="Pfam" id="PF06283"/>
    </source>
</evidence>
<sequence length="245" mass="27864">MKPIDIIVWGENHHEKVDEYVREIYPEGMHEAIAAGLRSVLGESARITTATLDDPEHGLSEERLASADVVTWWGHKRHGDVDDEVVDRLHRHVLDGLGLVVLHSGHYSKIFRRLMGTSCTLNWRATGDEELVWTVEPDHPVAQGVPHPIRIPAQEMYGERFDIPAPDELVFLSSFSGGEVFRSGCTFRRGRGTVFYFSPGDQHFPVYRHPDVLRVVANASGYVAGRRHGEELRNRRIDTREDWNL</sequence>
<name>A0A941I1D2_9MICO</name>
<proteinExistence type="predicted"/>
<evidence type="ECO:0000313" key="3">
    <source>
        <dbReference type="Proteomes" id="UP000677016"/>
    </source>
</evidence>
<feature type="domain" description="ThuA-like" evidence="1">
    <location>
        <begin position="7"/>
        <end position="222"/>
    </location>
</feature>
<dbReference type="InterPro" id="IPR029062">
    <property type="entry name" value="Class_I_gatase-like"/>
</dbReference>
<dbReference type="InterPro" id="IPR009381">
    <property type="entry name" value="Trehalose_catabolism_ThuA_prok"/>
</dbReference>
<comment type="caution">
    <text evidence="2">The sequence shown here is derived from an EMBL/GenBank/DDBJ whole genome shotgun (WGS) entry which is preliminary data.</text>
</comment>
<dbReference type="Gene3D" id="3.40.50.880">
    <property type="match status" value="1"/>
</dbReference>
<dbReference type="Pfam" id="PF06283">
    <property type="entry name" value="ThuA"/>
    <property type="match status" value="1"/>
</dbReference>
<dbReference type="RefSeq" id="WP_211604327.1">
    <property type="nucleotide sequence ID" value="NZ_JAGSNF010000024.1"/>
</dbReference>
<organism evidence="2 3">
    <name type="scientific">Phycicoccus avicenniae</name>
    <dbReference type="NCBI Taxonomy" id="2828860"/>
    <lineage>
        <taxon>Bacteria</taxon>
        <taxon>Bacillati</taxon>
        <taxon>Actinomycetota</taxon>
        <taxon>Actinomycetes</taxon>
        <taxon>Micrococcales</taxon>
        <taxon>Intrasporangiaceae</taxon>
        <taxon>Phycicoccus</taxon>
    </lineage>
</organism>
<dbReference type="InterPro" id="IPR029010">
    <property type="entry name" value="ThuA-like"/>
</dbReference>
<reference evidence="2" key="1">
    <citation type="submission" date="2021-04" db="EMBL/GenBank/DDBJ databases">
        <title>Phycicoccus avicenniae sp. nov., a novel endophytic actinomycetes isolated from branch of Avicennia mariana.</title>
        <authorList>
            <person name="Tuo L."/>
        </authorList>
    </citation>
    <scope>NUCLEOTIDE SEQUENCE</scope>
    <source>
        <strain evidence="2">BSK3Z-2</strain>
    </source>
</reference>
<evidence type="ECO:0000313" key="2">
    <source>
        <dbReference type="EMBL" id="MBR7744800.1"/>
    </source>
</evidence>
<keyword evidence="3" id="KW-1185">Reference proteome</keyword>
<dbReference type="Proteomes" id="UP000677016">
    <property type="component" value="Unassembled WGS sequence"/>
</dbReference>
<dbReference type="AlphaFoldDB" id="A0A941I1D2"/>
<dbReference type="PIRSF" id="PIRSF030013">
    <property type="entry name" value="ThuA"/>
    <property type="match status" value="1"/>
</dbReference>
<dbReference type="SUPFAM" id="SSF52317">
    <property type="entry name" value="Class I glutamine amidotransferase-like"/>
    <property type="match status" value="1"/>
</dbReference>
<accession>A0A941I1D2</accession>
<dbReference type="EMBL" id="JAGSNF010000024">
    <property type="protein sequence ID" value="MBR7744800.1"/>
    <property type="molecule type" value="Genomic_DNA"/>
</dbReference>
<protein>
    <submittedName>
        <fullName evidence="2">ThuA domain-containing protein</fullName>
    </submittedName>
</protein>